<evidence type="ECO:0000256" key="5">
    <source>
        <dbReference type="ARBA" id="ARBA00022989"/>
    </source>
</evidence>
<accession>A0A1M5DA26</accession>
<dbReference type="GO" id="GO:0055085">
    <property type="term" value="P:transmembrane transport"/>
    <property type="evidence" value="ECO:0007669"/>
    <property type="project" value="InterPro"/>
</dbReference>
<keyword evidence="6 7" id="KW-0472">Membrane</keyword>
<dbReference type="PANTHER" id="PTHR43744">
    <property type="entry name" value="ABC TRANSPORTER PERMEASE PROTEIN MG189-RELATED-RELATED"/>
    <property type="match status" value="1"/>
</dbReference>
<dbReference type="InterPro" id="IPR000515">
    <property type="entry name" value="MetI-like"/>
</dbReference>
<dbReference type="RefSeq" id="WP_073345482.1">
    <property type="nucleotide sequence ID" value="NZ_FQVH01000034.1"/>
</dbReference>
<evidence type="ECO:0000256" key="6">
    <source>
        <dbReference type="ARBA" id="ARBA00023136"/>
    </source>
</evidence>
<protein>
    <submittedName>
        <fullName evidence="9">Carbohydrate ABC transporter membrane protein 2, CUT1 family</fullName>
    </submittedName>
</protein>
<feature type="domain" description="ABC transmembrane type-1" evidence="8">
    <location>
        <begin position="67"/>
        <end position="259"/>
    </location>
</feature>
<dbReference type="SUPFAM" id="SSF161098">
    <property type="entry name" value="MetI-like"/>
    <property type="match status" value="1"/>
</dbReference>
<gene>
    <name evidence="9" type="ORF">SAMN02746089_02288</name>
</gene>
<evidence type="ECO:0000259" key="8">
    <source>
        <dbReference type="PROSITE" id="PS50928"/>
    </source>
</evidence>
<evidence type="ECO:0000256" key="4">
    <source>
        <dbReference type="ARBA" id="ARBA00022692"/>
    </source>
</evidence>
<evidence type="ECO:0000256" key="3">
    <source>
        <dbReference type="ARBA" id="ARBA00022475"/>
    </source>
</evidence>
<feature type="transmembrane region" description="Helical" evidence="7">
    <location>
        <begin position="7"/>
        <end position="27"/>
    </location>
</feature>
<evidence type="ECO:0000313" key="9">
    <source>
        <dbReference type="EMBL" id="SHF63715.1"/>
    </source>
</evidence>
<evidence type="ECO:0000256" key="1">
    <source>
        <dbReference type="ARBA" id="ARBA00004651"/>
    </source>
</evidence>
<dbReference type="InterPro" id="IPR035906">
    <property type="entry name" value="MetI-like_sf"/>
</dbReference>
<evidence type="ECO:0000256" key="7">
    <source>
        <dbReference type="RuleBase" id="RU363032"/>
    </source>
</evidence>
<keyword evidence="3" id="KW-1003">Cell membrane</keyword>
<feature type="transmembrane region" description="Helical" evidence="7">
    <location>
        <begin position="102"/>
        <end position="124"/>
    </location>
</feature>
<sequence length="274" mass="30723">MKLQKTLLYLILFCGGILMIFPFYWMVVLSTHSAQEIFKFPPPIIFGNDFIKNYRMVVETIPLWRNMLNSLFVATSSVLLVLLFCSLAGYAFAMYNFPGKNLLFSLMLVTMMVPGLITIVPWFIMMTKFGWINNYYGLIIPGAANAFGIFWMRQYIAGTLPHDLLDAAKIDGCPEWQIFFRIALPILKPGLAALGIYTFIGSWNNFMGPLLILKDPNVFTLPVALSALQGDPTRGYDYGVLMTGTTLAVAPMLIAFVFLSKYIIQGMTAGAIKQ</sequence>
<dbReference type="Gene3D" id="1.10.3720.10">
    <property type="entry name" value="MetI-like"/>
    <property type="match status" value="1"/>
</dbReference>
<feature type="transmembrane region" description="Helical" evidence="7">
    <location>
        <begin position="136"/>
        <end position="157"/>
    </location>
</feature>
<keyword evidence="10" id="KW-1185">Reference proteome</keyword>
<dbReference type="PROSITE" id="PS50928">
    <property type="entry name" value="ABC_TM1"/>
    <property type="match status" value="1"/>
</dbReference>
<comment type="subcellular location">
    <subcellularLocation>
        <location evidence="1 7">Cell membrane</location>
        <topology evidence="1 7">Multi-pass membrane protein</topology>
    </subcellularLocation>
</comment>
<reference evidence="9 10" key="1">
    <citation type="submission" date="2016-11" db="EMBL/GenBank/DDBJ databases">
        <authorList>
            <person name="Jaros S."/>
            <person name="Januszkiewicz K."/>
            <person name="Wedrychowicz H."/>
        </authorList>
    </citation>
    <scope>NUCLEOTIDE SEQUENCE [LARGE SCALE GENOMIC DNA]</scope>
    <source>
        <strain evidence="9 10">DSM 17918</strain>
    </source>
</reference>
<dbReference type="Pfam" id="PF00528">
    <property type="entry name" value="BPD_transp_1"/>
    <property type="match status" value="1"/>
</dbReference>
<dbReference type="Proteomes" id="UP000184088">
    <property type="component" value="Unassembled WGS sequence"/>
</dbReference>
<keyword evidence="2 7" id="KW-0813">Transport</keyword>
<feature type="transmembrane region" description="Helical" evidence="7">
    <location>
        <begin position="238"/>
        <end position="259"/>
    </location>
</feature>
<dbReference type="AlphaFoldDB" id="A0A1M5DA26"/>
<dbReference type="PANTHER" id="PTHR43744:SF12">
    <property type="entry name" value="ABC TRANSPORTER PERMEASE PROTEIN MG189-RELATED"/>
    <property type="match status" value="1"/>
</dbReference>
<proteinExistence type="inferred from homology"/>
<dbReference type="STRING" id="1121256.SAMN02746089_02288"/>
<comment type="similarity">
    <text evidence="7">Belongs to the binding-protein-dependent transport system permease family.</text>
</comment>
<organism evidence="9 10">
    <name type="scientific">Caldanaerobius fijiensis DSM 17918</name>
    <dbReference type="NCBI Taxonomy" id="1121256"/>
    <lineage>
        <taxon>Bacteria</taxon>
        <taxon>Bacillati</taxon>
        <taxon>Bacillota</taxon>
        <taxon>Clostridia</taxon>
        <taxon>Thermoanaerobacterales</taxon>
        <taxon>Thermoanaerobacteraceae</taxon>
        <taxon>Caldanaerobius</taxon>
    </lineage>
</organism>
<dbReference type="EMBL" id="FQVH01000034">
    <property type="protein sequence ID" value="SHF63715.1"/>
    <property type="molecule type" value="Genomic_DNA"/>
</dbReference>
<dbReference type="OrthoDB" id="9771544at2"/>
<evidence type="ECO:0000256" key="2">
    <source>
        <dbReference type="ARBA" id="ARBA00022448"/>
    </source>
</evidence>
<keyword evidence="4 7" id="KW-0812">Transmembrane</keyword>
<dbReference type="GO" id="GO:0005886">
    <property type="term" value="C:plasma membrane"/>
    <property type="evidence" value="ECO:0007669"/>
    <property type="project" value="UniProtKB-SubCell"/>
</dbReference>
<keyword evidence="5 7" id="KW-1133">Transmembrane helix</keyword>
<feature type="transmembrane region" description="Helical" evidence="7">
    <location>
        <begin position="178"/>
        <end position="200"/>
    </location>
</feature>
<evidence type="ECO:0000313" key="10">
    <source>
        <dbReference type="Proteomes" id="UP000184088"/>
    </source>
</evidence>
<name>A0A1M5DA26_9THEO</name>
<dbReference type="CDD" id="cd06261">
    <property type="entry name" value="TM_PBP2"/>
    <property type="match status" value="1"/>
</dbReference>
<feature type="transmembrane region" description="Helical" evidence="7">
    <location>
        <begin position="71"/>
        <end position="95"/>
    </location>
</feature>